<dbReference type="Pfam" id="PF00665">
    <property type="entry name" value="rve"/>
    <property type="match status" value="1"/>
</dbReference>
<dbReference type="InterPro" id="IPR043502">
    <property type="entry name" value="DNA/RNA_pol_sf"/>
</dbReference>
<keyword evidence="5" id="KW-0378">Hydrolase</keyword>
<dbReference type="InterPro" id="IPR012337">
    <property type="entry name" value="RNaseH-like_sf"/>
</dbReference>
<dbReference type="Pfam" id="PF17921">
    <property type="entry name" value="Integrase_H2C2"/>
    <property type="match status" value="1"/>
</dbReference>
<evidence type="ECO:0000259" key="7">
    <source>
        <dbReference type="PROSITE" id="PS50994"/>
    </source>
</evidence>
<dbReference type="Proteomes" id="UP001151760">
    <property type="component" value="Unassembled WGS sequence"/>
</dbReference>
<dbReference type="Gene3D" id="3.30.420.10">
    <property type="entry name" value="Ribonuclease H-like superfamily/Ribonuclease H"/>
    <property type="match status" value="2"/>
</dbReference>
<keyword evidence="3" id="KW-0540">Nuclease</keyword>
<evidence type="ECO:0000256" key="1">
    <source>
        <dbReference type="ARBA" id="ARBA00022679"/>
    </source>
</evidence>
<feature type="domain" description="Integrase catalytic" evidence="7">
    <location>
        <begin position="366"/>
        <end position="525"/>
    </location>
</feature>
<dbReference type="InterPro" id="IPR001584">
    <property type="entry name" value="Integrase_cat-core"/>
</dbReference>
<reference evidence="8" key="2">
    <citation type="submission" date="2022-01" db="EMBL/GenBank/DDBJ databases">
        <authorList>
            <person name="Yamashiro T."/>
            <person name="Shiraishi A."/>
            <person name="Satake H."/>
            <person name="Nakayama K."/>
        </authorList>
    </citation>
    <scope>NUCLEOTIDE SEQUENCE</scope>
</reference>
<dbReference type="InterPro" id="IPR036397">
    <property type="entry name" value="RNaseH_sf"/>
</dbReference>
<proteinExistence type="predicted"/>
<dbReference type="PANTHER" id="PTHR48475:SF2">
    <property type="entry name" value="RIBONUCLEASE H"/>
    <property type="match status" value="1"/>
</dbReference>
<evidence type="ECO:0000256" key="6">
    <source>
        <dbReference type="ARBA" id="ARBA00022918"/>
    </source>
</evidence>
<reference evidence="8" key="1">
    <citation type="journal article" date="2022" name="Int. J. Mol. Sci.">
        <title>Draft Genome of Tanacetum Coccineum: Genomic Comparison of Closely Related Tanacetum-Family Plants.</title>
        <authorList>
            <person name="Yamashiro T."/>
            <person name="Shiraishi A."/>
            <person name="Nakayama K."/>
            <person name="Satake H."/>
        </authorList>
    </citation>
    <scope>NUCLEOTIDE SEQUENCE</scope>
</reference>
<keyword evidence="9" id="KW-1185">Reference proteome</keyword>
<dbReference type="InterPro" id="IPR041373">
    <property type="entry name" value="RT_RNaseH"/>
</dbReference>
<evidence type="ECO:0000256" key="4">
    <source>
        <dbReference type="ARBA" id="ARBA00022759"/>
    </source>
</evidence>
<evidence type="ECO:0000313" key="8">
    <source>
        <dbReference type="EMBL" id="GJS55093.1"/>
    </source>
</evidence>
<comment type="caution">
    <text evidence="8">The sequence shown here is derived from an EMBL/GenBank/DDBJ whole genome shotgun (WGS) entry which is preliminary data.</text>
</comment>
<name>A0ABQ4WQH5_9ASTR</name>
<dbReference type="InterPro" id="IPR002156">
    <property type="entry name" value="RNaseH_domain"/>
</dbReference>
<dbReference type="Pfam" id="PF17917">
    <property type="entry name" value="RT_RNaseH"/>
    <property type="match status" value="1"/>
</dbReference>
<dbReference type="SUPFAM" id="SSF53098">
    <property type="entry name" value="Ribonuclease H-like"/>
    <property type="match status" value="2"/>
</dbReference>
<keyword evidence="1" id="KW-0808">Transferase</keyword>
<dbReference type="GO" id="GO:0003964">
    <property type="term" value="F:RNA-directed DNA polymerase activity"/>
    <property type="evidence" value="ECO:0007669"/>
    <property type="project" value="UniProtKB-KW"/>
</dbReference>
<sequence>MATSREAVSGVLVADSKGKQTPIQYVSQTLHEAERNYAPLEKLALWLLHLSRKLHWYFEAHPIQVITDQPIKQILNKPEASGKLANYVVELGAYNITYIPRTIIKGQILADFINEVPVGMMQLEKGVGAGLVLINLSGTEYTYVIRLTFPSTNNEAEYEALLVGLRMAQKMKVQALNVKVDSKLVACQMNGEFVANNEGMAKYLAKAKEQAASFKKFSIKNIPRNQNQKADVLSKLALVAFNHLTKEILVEVLSAKSVDTQEVSTVVEEEEDNWMTPIIKCLEEGIWPTDENEDRVRRPIASKLYYKGVHEGACGMHAGARSAVAKIMRQGYYWPTMHDDTKVVVDKCDSCQIHAPVPKTRLTSIMSPWPFYQWGLDILGPLLEGPGKLKFIIVAIDYFTKLIEAKPLAKTTGKEVKNFVWQNIVCRFGLPRVIVMDNRTQLVNDPFKSWCEKWKIKQMNTAVAHPQANGLVERANKSLMHGLKARLGRERVGWVDELPNILWAHRTMLKTSNGETPFSLTYGSEAVIPAKIGMPTYRTIHFNEAQNEEEMRLNLDLTQERREAATIREAKYKNKVEQYYNKRVHPVAFKVGDFVYRRNAASRVENQGKLGPN</sequence>
<dbReference type="InterPro" id="IPR041588">
    <property type="entry name" value="Integrase_H2C2"/>
</dbReference>
<evidence type="ECO:0000256" key="2">
    <source>
        <dbReference type="ARBA" id="ARBA00022695"/>
    </source>
</evidence>
<protein>
    <submittedName>
        <fullName evidence="8">Reverse transcriptase domain-containing protein</fullName>
    </submittedName>
</protein>
<evidence type="ECO:0000313" key="9">
    <source>
        <dbReference type="Proteomes" id="UP001151760"/>
    </source>
</evidence>
<dbReference type="PANTHER" id="PTHR48475">
    <property type="entry name" value="RIBONUCLEASE H"/>
    <property type="match status" value="1"/>
</dbReference>
<dbReference type="CDD" id="cd09279">
    <property type="entry name" value="RNase_HI_like"/>
    <property type="match status" value="1"/>
</dbReference>
<organism evidence="8 9">
    <name type="scientific">Tanacetum coccineum</name>
    <dbReference type="NCBI Taxonomy" id="301880"/>
    <lineage>
        <taxon>Eukaryota</taxon>
        <taxon>Viridiplantae</taxon>
        <taxon>Streptophyta</taxon>
        <taxon>Embryophyta</taxon>
        <taxon>Tracheophyta</taxon>
        <taxon>Spermatophyta</taxon>
        <taxon>Magnoliopsida</taxon>
        <taxon>eudicotyledons</taxon>
        <taxon>Gunneridae</taxon>
        <taxon>Pentapetalae</taxon>
        <taxon>asterids</taxon>
        <taxon>campanulids</taxon>
        <taxon>Asterales</taxon>
        <taxon>Asteraceae</taxon>
        <taxon>Asteroideae</taxon>
        <taxon>Anthemideae</taxon>
        <taxon>Anthemidinae</taxon>
        <taxon>Tanacetum</taxon>
    </lineage>
</organism>
<dbReference type="PROSITE" id="PS50994">
    <property type="entry name" value="INTEGRASE"/>
    <property type="match status" value="1"/>
</dbReference>
<dbReference type="Gene3D" id="1.10.340.70">
    <property type="match status" value="1"/>
</dbReference>
<gene>
    <name evidence="8" type="ORF">Tco_0628455</name>
</gene>
<dbReference type="EMBL" id="BQNB010008845">
    <property type="protein sequence ID" value="GJS55093.1"/>
    <property type="molecule type" value="Genomic_DNA"/>
</dbReference>
<evidence type="ECO:0000256" key="3">
    <source>
        <dbReference type="ARBA" id="ARBA00022722"/>
    </source>
</evidence>
<evidence type="ECO:0000256" key="5">
    <source>
        <dbReference type="ARBA" id="ARBA00022801"/>
    </source>
</evidence>
<keyword evidence="2" id="KW-0548">Nucleotidyltransferase</keyword>
<keyword evidence="6 8" id="KW-0695">RNA-directed DNA polymerase</keyword>
<keyword evidence="4" id="KW-0255">Endonuclease</keyword>
<dbReference type="Pfam" id="PF13456">
    <property type="entry name" value="RVT_3"/>
    <property type="match status" value="1"/>
</dbReference>
<dbReference type="SUPFAM" id="SSF56672">
    <property type="entry name" value="DNA/RNA polymerases"/>
    <property type="match status" value="1"/>
</dbReference>
<accession>A0ABQ4WQH5</accession>